<dbReference type="InterPro" id="IPR014710">
    <property type="entry name" value="RmlC-like_jellyroll"/>
</dbReference>
<dbReference type="PANTHER" id="PTHR35349">
    <property type="entry name" value="DYNACTIN-ASSOCIATED PROTEIN"/>
    <property type="match status" value="1"/>
</dbReference>
<protein>
    <submittedName>
        <fullName evidence="1">Uncharacterized protein</fullName>
    </submittedName>
</protein>
<dbReference type="Proteomes" id="UP000826234">
    <property type="component" value="Unassembled WGS sequence"/>
</dbReference>
<proteinExistence type="predicted"/>
<keyword evidence="2" id="KW-1185">Reference proteome</keyword>
<dbReference type="InterPro" id="IPR053297">
    <property type="entry name" value="Dynactin-associated"/>
</dbReference>
<dbReference type="PANTHER" id="PTHR35349:SF4">
    <property type="entry name" value="CUPIN TYPE-1 DOMAIN-CONTAINING PROTEIN"/>
    <property type="match status" value="1"/>
</dbReference>
<organism evidence="1 2">
    <name type="scientific">Phrynosoma platyrhinos</name>
    <name type="common">Desert horned lizard</name>
    <dbReference type="NCBI Taxonomy" id="52577"/>
    <lineage>
        <taxon>Eukaryota</taxon>
        <taxon>Metazoa</taxon>
        <taxon>Chordata</taxon>
        <taxon>Craniata</taxon>
        <taxon>Vertebrata</taxon>
        <taxon>Euteleostomi</taxon>
        <taxon>Lepidosauria</taxon>
        <taxon>Squamata</taxon>
        <taxon>Bifurcata</taxon>
        <taxon>Unidentata</taxon>
        <taxon>Episquamata</taxon>
        <taxon>Toxicofera</taxon>
        <taxon>Iguania</taxon>
        <taxon>Phrynosomatidae</taxon>
        <taxon>Phrynosomatinae</taxon>
        <taxon>Phrynosoma</taxon>
    </lineage>
</organism>
<reference evidence="1 2" key="1">
    <citation type="journal article" date="2022" name="Gigascience">
        <title>A chromosome-level genome assembly and annotation of the desert horned lizard, Phrynosoma platyrhinos, provides insight into chromosomal rearrangements among reptiles.</title>
        <authorList>
            <person name="Koochekian N."/>
            <person name="Ascanio A."/>
            <person name="Farleigh K."/>
            <person name="Card D.C."/>
            <person name="Schield D.R."/>
            <person name="Castoe T.A."/>
            <person name="Jezkova T."/>
        </authorList>
    </citation>
    <scope>NUCLEOTIDE SEQUENCE [LARGE SCALE GENOMIC DNA]</scope>
    <source>
        <strain evidence="1">NK-2021</strain>
    </source>
</reference>
<accession>A0ABQ7TE75</accession>
<evidence type="ECO:0000313" key="1">
    <source>
        <dbReference type="EMBL" id="KAH0627836.1"/>
    </source>
</evidence>
<sequence length="143" mass="16463">MTFGTLRIKSQGLRAPHWHFNANEHGYLLKPQGGVNFIRTFQKQVEDQAINLPPNLAELVQNTDYKQSADNLVWRYFFDLKGSTEFRFPGGIIQWARYVKDGKGLKPNETIYSEFLHSSKTKEKGKNINNYFGVIGSLKTDCF</sequence>
<dbReference type="Gene3D" id="2.60.120.10">
    <property type="entry name" value="Jelly Rolls"/>
    <property type="match status" value="1"/>
</dbReference>
<evidence type="ECO:0000313" key="2">
    <source>
        <dbReference type="Proteomes" id="UP000826234"/>
    </source>
</evidence>
<dbReference type="SUPFAM" id="SSF51182">
    <property type="entry name" value="RmlC-like cupins"/>
    <property type="match status" value="1"/>
</dbReference>
<dbReference type="InterPro" id="IPR011051">
    <property type="entry name" value="RmlC_Cupin_sf"/>
</dbReference>
<comment type="caution">
    <text evidence="1">The sequence shown here is derived from an EMBL/GenBank/DDBJ whole genome shotgun (WGS) entry which is preliminary data.</text>
</comment>
<dbReference type="EMBL" id="JAIPUX010000439">
    <property type="protein sequence ID" value="KAH0627836.1"/>
    <property type="molecule type" value="Genomic_DNA"/>
</dbReference>
<name>A0ABQ7TE75_PHRPL</name>
<gene>
    <name evidence="1" type="ORF">JD844_008321</name>
</gene>